<evidence type="ECO:0000313" key="1">
    <source>
        <dbReference type="EMBL" id="KAL3667708.1"/>
    </source>
</evidence>
<organism evidence="1 2">
    <name type="scientific">Phytophthora oleae</name>
    <dbReference type="NCBI Taxonomy" id="2107226"/>
    <lineage>
        <taxon>Eukaryota</taxon>
        <taxon>Sar</taxon>
        <taxon>Stramenopiles</taxon>
        <taxon>Oomycota</taxon>
        <taxon>Peronosporomycetes</taxon>
        <taxon>Peronosporales</taxon>
        <taxon>Peronosporaceae</taxon>
        <taxon>Phytophthora</taxon>
    </lineage>
</organism>
<comment type="caution">
    <text evidence="1">The sequence shown here is derived from an EMBL/GenBank/DDBJ whole genome shotgun (WGS) entry which is preliminary data.</text>
</comment>
<dbReference type="AlphaFoldDB" id="A0ABD3FLU0"/>
<keyword evidence="2" id="KW-1185">Reference proteome</keyword>
<name>A0ABD3FLU0_9STRA</name>
<accession>A0ABD3FLU0</accession>
<gene>
    <name evidence="1" type="ORF">V7S43_007261</name>
</gene>
<dbReference type="Proteomes" id="UP001632037">
    <property type="component" value="Unassembled WGS sequence"/>
</dbReference>
<reference evidence="1 2" key="1">
    <citation type="submission" date="2024-09" db="EMBL/GenBank/DDBJ databases">
        <title>Genome sequencing and assembly of Phytophthora oleae, isolate VK10A, causative agent of rot of olive drupes.</title>
        <authorList>
            <person name="Conti Taguali S."/>
            <person name="Riolo M."/>
            <person name="La Spada F."/>
            <person name="Cacciola S.O."/>
            <person name="Dionisio G."/>
        </authorList>
    </citation>
    <scope>NUCLEOTIDE SEQUENCE [LARGE SCALE GENOMIC DNA]</scope>
    <source>
        <strain evidence="1 2">VK10A</strain>
    </source>
</reference>
<evidence type="ECO:0000313" key="2">
    <source>
        <dbReference type="Proteomes" id="UP001632037"/>
    </source>
</evidence>
<protein>
    <submittedName>
        <fullName evidence="1">Uncharacterized protein</fullName>
    </submittedName>
</protein>
<sequence>MHDPSYAFKVANWVVTLHRSATSVKKNTFCITTYAFKTKPLQSHRSDDGVIVLRSMYRIAKFTKKTKPNSLLTHTDVLQTRLGPEKVVTRRNSFIKKLHEMASVDSKL</sequence>
<dbReference type="EMBL" id="JBIMZQ010000013">
    <property type="protein sequence ID" value="KAL3667708.1"/>
    <property type="molecule type" value="Genomic_DNA"/>
</dbReference>
<proteinExistence type="predicted"/>